<organism evidence="1 2">
    <name type="scientific">Byssothecium circinans</name>
    <dbReference type="NCBI Taxonomy" id="147558"/>
    <lineage>
        <taxon>Eukaryota</taxon>
        <taxon>Fungi</taxon>
        <taxon>Dikarya</taxon>
        <taxon>Ascomycota</taxon>
        <taxon>Pezizomycotina</taxon>
        <taxon>Dothideomycetes</taxon>
        <taxon>Pleosporomycetidae</taxon>
        <taxon>Pleosporales</taxon>
        <taxon>Massarineae</taxon>
        <taxon>Massarinaceae</taxon>
        <taxon>Byssothecium</taxon>
    </lineage>
</organism>
<evidence type="ECO:0000313" key="1">
    <source>
        <dbReference type="EMBL" id="KAF1962184.1"/>
    </source>
</evidence>
<dbReference type="AlphaFoldDB" id="A0A6A5UBV2"/>
<dbReference type="OrthoDB" id="3532317at2759"/>
<gene>
    <name evidence="1" type="ORF">CC80DRAFT_531137</name>
</gene>
<name>A0A6A5UBV2_9PLEO</name>
<sequence>MDLAKFGNSRAVAEMFSDKVVEQGAQRSKTSVEKNRVAEYGFQNNAPGNNFGTKLIQTHNYFFLGRMNQAQAWSQLSTTIAANPISRISEVEETITRPQTPRLAQDRGVQFLSFAGQNSGKTNDVVICFEIKSNWISRRTVRKFALHTRKREREKFARYEGKALVSTGMVVELDCPQASCT</sequence>
<protein>
    <submittedName>
        <fullName evidence="1">Uncharacterized protein</fullName>
    </submittedName>
</protein>
<dbReference type="EMBL" id="ML976979">
    <property type="protein sequence ID" value="KAF1962184.1"/>
    <property type="molecule type" value="Genomic_DNA"/>
</dbReference>
<keyword evidence="2" id="KW-1185">Reference proteome</keyword>
<evidence type="ECO:0000313" key="2">
    <source>
        <dbReference type="Proteomes" id="UP000800035"/>
    </source>
</evidence>
<accession>A0A6A5UBV2</accession>
<feature type="non-terminal residue" evidence="1">
    <location>
        <position position="181"/>
    </location>
</feature>
<dbReference type="Proteomes" id="UP000800035">
    <property type="component" value="Unassembled WGS sequence"/>
</dbReference>
<reference evidence="1" key="1">
    <citation type="journal article" date="2020" name="Stud. Mycol.">
        <title>101 Dothideomycetes genomes: a test case for predicting lifestyles and emergence of pathogens.</title>
        <authorList>
            <person name="Haridas S."/>
            <person name="Albert R."/>
            <person name="Binder M."/>
            <person name="Bloem J."/>
            <person name="Labutti K."/>
            <person name="Salamov A."/>
            <person name="Andreopoulos B."/>
            <person name="Baker S."/>
            <person name="Barry K."/>
            <person name="Bills G."/>
            <person name="Bluhm B."/>
            <person name="Cannon C."/>
            <person name="Castanera R."/>
            <person name="Culley D."/>
            <person name="Daum C."/>
            <person name="Ezra D."/>
            <person name="Gonzalez J."/>
            <person name="Henrissat B."/>
            <person name="Kuo A."/>
            <person name="Liang C."/>
            <person name="Lipzen A."/>
            <person name="Lutzoni F."/>
            <person name="Magnuson J."/>
            <person name="Mondo S."/>
            <person name="Nolan M."/>
            <person name="Ohm R."/>
            <person name="Pangilinan J."/>
            <person name="Park H.-J."/>
            <person name="Ramirez L."/>
            <person name="Alfaro M."/>
            <person name="Sun H."/>
            <person name="Tritt A."/>
            <person name="Yoshinaga Y."/>
            <person name="Zwiers L.-H."/>
            <person name="Turgeon B."/>
            <person name="Goodwin S."/>
            <person name="Spatafora J."/>
            <person name="Crous P."/>
            <person name="Grigoriev I."/>
        </authorList>
    </citation>
    <scope>NUCLEOTIDE SEQUENCE</scope>
    <source>
        <strain evidence="1">CBS 675.92</strain>
    </source>
</reference>
<proteinExistence type="predicted"/>